<dbReference type="PANTHER" id="PTHR45628:SF7">
    <property type="entry name" value="VOLTAGE-DEPENDENT CALCIUM CHANNEL TYPE A SUBUNIT ALPHA-1"/>
    <property type="match status" value="1"/>
</dbReference>
<evidence type="ECO:0000256" key="12">
    <source>
        <dbReference type="ARBA" id="ARBA00023303"/>
    </source>
</evidence>
<feature type="region of interest" description="Disordered" evidence="13">
    <location>
        <begin position="333"/>
        <end position="358"/>
    </location>
</feature>
<keyword evidence="2" id="KW-0813">Transport</keyword>
<keyword evidence="6" id="KW-0106">Calcium</keyword>
<evidence type="ECO:0000256" key="14">
    <source>
        <dbReference type="SAM" id="Phobius"/>
    </source>
</evidence>
<accession>A0ABP0LND8</accession>
<keyword evidence="4" id="KW-0107">Calcium channel</keyword>
<evidence type="ECO:0000256" key="11">
    <source>
        <dbReference type="ARBA" id="ARBA00023180"/>
    </source>
</evidence>
<comment type="caution">
    <text evidence="16">The sequence shown here is derived from an EMBL/GenBank/DDBJ whole genome shotgun (WGS) entry which is preliminary data.</text>
</comment>
<feature type="region of interest" description="Disordered" evidence="13">
    <location>
        <begin position="1"/>
        <end position="20"/>
    </location>
</feature>
<feature type="domain" description="Ion transport" evidence="15">
    <location>
        <begin position="416"/>
        <end position="662"/>
    </location>
</feature>
<dbReference type="PANTHER" id="PTHR45628">
    <property type="entry name" value="VOLTAGE-DEPENDENT CALCIUM CHANNEL TYPE A SUBUNIT ALPHA-1"/>
    <property type="match status" value="1"/>
</dbReference>
<keyword evidence="17" id="KW-1185">Reference proteome</keyword>
<keyword evidence="8 14" id="KW-1133">Transmembrane helix</keyword>
<protein>
    <recommendedName>
        <fullName evidence="15">Ion transport domain-containing protein</fullName>
    </recommendedName>
</protein>
<evidence type="ECO:0000313" key="16">
    <source>
        <dbReference type="EMBL" id="CAK9040478.1"/>
    </source>
</evidence>
<dbReference type="Gene3D" id="1.10.287.70">
    <property type="match status" value="1"/>
</dbReference>
<feature type="transmembrane region" description="Helical" evidence="14">
    <location>
        <begin position="452"/>
        <end position="473"/>
    </location>
</feature>
<keyword evidence="3" id="KW-0109">Calcium transport</keyword>
<evidence type="ECO:0000256" key="3">
    <source>
        <dbReference type="ARBA" id="ARBA00022568"/>
    </source>
</evidence>
<evidence type="ECO:0000313" key="17">
    <source>
        <dbReference type="Proteomes" id="UP001642484"/>
    </source>
</evidence>
<keyword evidence="5 14" id="KW-0812">Transmembrane</keyword>
<feature type="transmembrane region" description="Helical" evidence="14">
    <location>
        <begin position="555"/>
        <end position="578"/>
    </location>
</feature>
<feature type="compositionally biased region" description="Basic and acidic residues" evidence="13">
    <location>
        <begin position="1"/>
        <end position="19"/>
    </location>
</feature>
<evidence type="ECO:0000256" key="8">
    <source>
        <dbReference type="ARBA" id="ARBA00022989"/>
    </source>
</evidence>
<dbReference type="EMBL" id="CAXAMN010013335">
    <property type="protein sequence ID" value="CAK9040478.1"/>
    <property type="molecule type" value="Genomic_DNA"/>
</dbReference>
<evidence type="ECO:0000256" key="5">
    <source>
        <dbReference type="ARBA" id="ARBA00022692"/>
    </source>
</evidence>
<evidence type="ECO:0000256" key="2">
    <source>
        <dbReference type="ARBA" id="ARBA00022448"/>
    </source>
</evidence>
<gene>
    <name evidence="16" type="ORF">CCMP2556_LOCUS21789</name>
</gene>
<dbReference type="InterPro" id="IPR005821">
    <property type="entry name" value="Ion_trans_dom"/>
</dbReference>
<evidence type="ECO:0000256" key="1">
    <source>
        <dbReference type="ARBA" id="ARBA00004141"/>
    </source>
</evidence>
<evidence type="ECO:0000256" key="10">
    <source>
        <dbReference type="ARBA" id="ARBA00023136"/>
    </source>
</evidence>
<organism evidence="16 17">
    <name type="scientific">Durusdinium trenchii</name>
    <dbReference type="NCBI Taxonomy" id="1381693"/>
    <lineage>
        <taxon>Eukaryota</taxon>
        <taxon>Sar</taxon>
        <taxon>Alveolata</taxon>
        <taxon>Dinophyceae</taxon>
        <taxon>Suessiales</taxon>
        <taxon>Symbiodiniaceae</taxon>
        <taxon>Durusdinium</taxon>
    </lineage>
</organism>
<sequence>MRPSRERAVSAKAKEKQEHTQAFTSFPDFSKLNDGCHNGVKEDTFCTVRPSSRSGEAAGSEKRWGVVDNVSIKDLLWVCDQTFAKTGRQICAEALESVQKESEMARAKMRNDVVQPITALTNALDRLPSRLDGPIKRIFESEVMPSLASFGERVGRMDEELKASFDEVKKQSSQIQELQRHSTKTCDQLLKNYAENTQDQLAQLQLVHAQVLDGKKSTAGDIHQLLQANHDLHGVIEQKVDALLWKHTKEHAVTVDFGSMPKVRDEDDLAAISEVTELLNKVDSTLTEFDVKMQAWLVESMQASVGDRSEVRREIVESQNASVQCDSVEVADASVQAASEKEPTRKKRRRPTRPTARTSRVSMVEVKDNRVAKRGVPVFADEREMKRNVRNAMMKTRYNVHDLYSTTGCAQKIARHPYFENAVLAVIFLNAIWMSVDTDNNPAAVLVDAPPIFIVMENLFCLFFTTELLIRFVAFDRKRDCCRDFWFVFDCVINIYMIGETWILSLILLLSDMTTTEALFDASALRIIRMVKILRLSRMAKLLRAIPELSIVIKAIGAAGRSMLVIAVFCLMVVYVFALTLKQITLIVNTDPTDPSIAADFNSVLSAMNALLLRSLFSDSADLVNGLSNWHPVFWPCIMLFVLMTSVTMMYMLMGVMVNVIDIVAASEREGLAVSTVASSLRQVMKKLGISTDGPVSKEAVNDLLNEADVVHFLYSMDVDVLSLVEMIDQVFEDVLEREGRPLEFGDLVETIMNMRGSNPATVQDLKASIRALKMGWKAEMNALRASLHGQLHSITMQLYDDNNEKNSSEEYE</sequence>
<evidence type="ECO:0000256" key="6">
    <source>
        <dbReference type="ARBA" id="ARBA00022837"/>
    </source>
</evidence>
<dbReference type="SUPFAM" id="SSF81324">
    <property type="entry name" value="Voltage-gated potassium channels"/>
    <property type="match status" value="1"/>
</dbReference>
<comment type="subcellular location">
    <subcellularLocation>
        <location evidence="1">Membrane</location>
        <topology evidence="1">Multi-pass membrane protein</topology>
    </subcellularLocation>
</comment>
<feature type="transmembrane region" description="Helical" evidence="14">
    <location>
        <begin position="418"/>
        <end position="436"/>
    </location>
</feature>
<keyword evidence="9" id="KW-0406">Ion transport</keyword>
<evidence type="ECO:0000256" key="13">
    <source>
        <dbReference type="SAM" id="MobiDB-lite"/>
    </source>
</evidence>
<keyword evidence="7" id="KW-0851">Voltage-gated channel</keyword>
<dbReference type="Pfam" id="PF00520">
    <property type="entry name" value="Ion_trans"/>
    <property type="match status" value="1"/>
</dbReference>
<proteinExistence type="predicted"/>
<evidence type="ECO:0000256" key="9">
    <source>
        <dbReference type="ARBA" id="ARBA00023065"/>
    </source>
</evidence>
<dbReference type="InterPro" id="IPR050599">
    <property type="entry name" value="VDCC_alpha-1_subunit"/>
</dbReference>
<dbReference type="Proteomes" id="UP001642484">
    <property type="component" value="Unassembled WGS sequence"/>
</dbReference>
<keyword evidence="12" id="KW-0407">Ion channel</keyword>
<keyword evidence="11" id="KW-0325">Glycoprotein</keyword>
<evidence type="ECO:0000256" key="7">
    <source>
        <dbReference type="ARBA" id="ARBA00022882"/>
    </source>
</evidence>
<dbReference type="Gene3D" id="1.20.120.350">
    <property type="entry name" value="Voltage-gated potassium channels. Chain C"/>
    <property type="match status" value="1"/>
</dbReference>
<evidence type="ECO:0000256" key="4">
    <source>
        <dbReference type="ARBA" id="ARBA00022673"/>
    </source>
</evidence>
<dbReference type="InterPro" id="IPR027359">
    <property type="entry name" value="Volt_channel_dom_sf"/>
</dbReference>
<evidence type="ECO:0000259" key="15">
    <source>
        <dbReference type="Pfam" id="PF00520"/>
    </source>
</evidence>
<name>A0ABP0LND8_9DINO</name>
<feature type="transmembrane region" description="Helical" evidence="14">
    <location>
        <begin position="485"/>
        <end position="510"/>
    </location>
</feature>
<feature type="transmembrane region" description="Helical" evidence="14">
    <location>
        <begin position="633"/>
        <end position="653"/>
    </location>
</feature>
<reference evidence="16 17" key="1">
    <citation type="submission" date="2024-02" db="EMBL/GenBank/DDBJ databases">
        <authorList>
            <person name="Chen Y."/>
            <person name="Shah S."/>
            <person name="Dougan E. K."/>
            <person name="Thang M."/>
            <person name="Chan C."/>
        </authorList>
    </citation>
    <scope>NUCLEOTIDE SEQUENCE [LARGE SCALE GENOMIC DNA]</scope>
</reference>
<keyword evidence="10 14" id="KW-0472">Membrane</keyword>